<dbReference type="AlphaFoldDB" id="A0A8G1ED69"/>
<gene>
    <name evidence="2" type="ORF">JO391_19535</name>
</gene>
<evidence type="ECO:0000313" key="2">
    <source>
        <dbReference type="EMBL" id="QYZ69853.1"/>
    </source>
</evidence>
<evidence type="ECO:0000313" key="3">
    <source>
        <dbReference type="Proteomes" id="UP000826300"/>
    </source>
</evidence>
<feature type="signal peptide" evidence="1">
    <location>
        <begin position="1"/>
        <end position="19"/>
    </location>
</feature>
<dbReference type="Proteomes" id="UP000826300">
    <property type="component" value="Chromosome"/>
</dbReference>
<reference evidence="2" key="1">
    <citation type="submission" date="2021-02" db="EMBL/GenBank/DDBJ databases">
        <title>Rhodobacter shimadae sp. nov., an aerobic anoxygenic phototrophic bacterium isolated from a hot spring.</title>
        <authorList>
            <person name="Muramatsu S."/>
            <person name="Haruta S."/>
            <person name="Hirose S."/>
            <person name="Hanada S."/>
        </authorList>
    </citation>
    <scope>NUCLEOTIDE SEQUENCE</scope>
    <source>
        <strain evidence="2">N10</strain>
    </source>
</reference>
<organism evidence="2 3">
    <name type="scientific">Neotabrizicola shimadae</name>
    <dbReference type="NCBI Taxonomy" id="2807096"/>
    <lineage>
        <taxon>Bacteria</taxon>
        <taxon>Pseudomonadati</taxon>
        <taxon>Pseudomonadota</taxon>
        <taxon>Alphaproteobacteria</taxon>
        <taxon>Rhodobacterales</taxon>
        <taxon>Paracoccaceae</taxon>
        <taxon>Neotabrizicola</taxon>
    </lineage>
</organism>
<accession>A0A8G1ED69</accession>
<evidence type="ECO:0000256" key="1">
    <source>
        <dbReference type="SAM" id="SignalP"/>
    </source>
</evidence>
<feature type="chain" id="PRO_5034541621" evidence="1">
    <location>
        <begin position="20"/>
        <end position="239"/>
    </location>
</feature>
<dbReference type="KEGG" id="nsm:JO391_19535"/>
<proteinExistence type="predicted"/>
<keyword evidence="1" id="KW-0732">Signal</keyword>
<name>A0A8G1ED69_9RHOB</name>
<dbReference type="RefSeq" id="WP_220662069.1">
    <property type="nucleotide sequence ID" value="NZ_CP069370.1"/>
</dbReference>
<sequence length="239" mass="26177">MRFLISAAALLALGAPAQAASTFTPPEGCSVYLTVQSRGCRVSNHYTCTADAPGDQWRADFDQEGIFFLSRIDSEAQWVESFDFFPTVRQTLDPNPEDPASFSGLLSTGLDTFAFGLSRDNGEQSSVTGFDRLTGKTVTIDGVTLEETEFEYEESDATGTVMRRSRGHEYINREWRNFFAGPSEWDGGEGFVPIDGSPVQFILPGEPGFAATEPLFDCDAIMSSYPMSTPKKESGHDDL</sequence>
<dbReference type="EMBL" id="CP069370">
    <property type="protein sequence ID" value="QYZ69853.1"/>
    <property type="molecule type" value="Genomic_DNA"/>
</dbReference>
<protein>
    <submittedName>
        <fullName evidence="2">Uncharacterized protein</fullName>
    </submittedName>
</protein>
<keyword evidence="3" id="KW-1185">Reference proteome</keyword>